<evidence type="ECO:0000256" key="3">
    <source>
        <dbReference type="ARBA" id="ARBA00022656"/>
    </source>
</evidence>
<keyword evidence="4" id="KW-0677">Repeat</keyword>
<evidence type="ECO:0000313" key="13">
    <source>
        <dbReference type="EMBL" id="SRR27216.1"/>
    </source>
</evidence>
<accession>A0A0H8XZV9</accession>
<evidence type="ECO:0000256" key="4">
    <source>
        <dbReference type="ARBA" id="ARBA00022737"/>
    </source>
</evidence>
<keyword evidence="2" id="KW-0964">Secreted</keyword>
<evidence type="ECO:0000256" key="1">
    <source>
        <dbReference type="ARBA" id="ARBA00004613"/>
    </source>
</evidence>
<dbReference type="EMBL" id="FTXV01000096">
    <property type="protein sequence ID" value="SJE01827.1"/>
    <property type="molecule type" value="Genomic_DNA"/>
</dbReference>
<dbReference type="RefSeq" id="WP_000701109.1">
    <property type="nucleotide sequence ID" value="NZ_CBDDMH010000002.1"/>
</dbReference>
<dbReference type="Proteomes" id="UP000045991">
    <property type="component" value="Unassembled WGS sequence"/>
</dbReference>
<dbReference type="Proteomes" id="UP000194501">
    <property type="component" value="Plasmid pInv_75_02_1"/>
</dbReference>
<comment type="catalytic activity">
    <reaction evidence="9">
        <text>L-arginyl-[protein] + NAD(+) = ADP-riboxanated L-argininyl-[protein] + nicotinamide + NH4(+) + H(+)</text>
        <dbReference type="Rhea" id="RHEA:69500"/>
        <dbReference type="Rhea" id="RHEA-COMP:10532"/>
        <dbReference type="Rhea" id="RHEA-COMP:17719"/>
        <dbReference type="ChEBI" id="CHEBI:15378"/>
        <dbReference type="ChEBI" id="CHEBI:17154"/>
        <dbReference type="ChEBI" id="CHEBI:28938"/>
        <dbReference type="ChEBI" id="CHEBI:29965"/>
        <dbReference type="ChEBI" id="CHEBI:57540"/>
        <dbReference type="ChEBI" id="CHEBI:184300"/>
    </reaction>
    <physiologicalReaction direction="left-to-right" evidence="9">
        <dbReference type="Rhea" id="RHEA:69501"/>
    </physiologicalReaction>
</comment>
<dbReference type="Pfam" id="PF06128">
    <property type="entry name" value="Shigella_OspC"/>
    <property type="match status" value="1"/>
</dbReference>
<evidence type="ECO:0000256" key="7">
    <source>
        <dbReference type="ARBA" id="ARBA00023239"/>
    </source>
</evidence>
<evidence type="ECO:0000256" key="8">
    <source>
        <dbReference type="ARBA" id="ARBA00029451"/>
    </source>
</evidence>
<name>A0A0H8XZV9_SHISO</name>
<organism evidence="13 17">
    <name type="scientific">Shigella sonnei</name>
    <dbReference type="NCBI Taxonomy" id="624"/>
    <lineage>
        <taxon>Bacteria</taxon>
        <taxon>Pseudomonadati</taxon>
        <taxon>Pseudomonadota</taxon>
        <taxon>Gammaproteobacteria</taxon>
        <taxon>Enterobacterales</taxon>
        <taxon>Enterobacteriaceae</taxon>
        <taxon>Shigella</taxon>
    </lineage>
</organism>
<evidence type="ECO:0000313" key="12">
    <source>
        <dbReference type="EMBL" id="SJE01827.1"/>
    </source>
</evidence>
<evidence type="ECO:0000313" key="15">
    <source>
        <dbReference type="Proteomes" id="UP000187717"/>
    </source>
</evidence>
<reference evidence="13 17" key="3">
    <citation type="submission" date="2018-06" db="EMBL/GenBank/DDBJ databases">
        <authorList>
            <consortium name="Pathogen Informatics"/>
            <person name="Doyle S."/>
        </authorList>
    </citation>
    <scope>NUCLEOTIDE SEQUENCE [LARGE SCALE GENOMIC DNA]</scope>
    <source>
        <strain evidence="13 17">4028STDY6275292</strain>
    </source>
</reference>
<geneLocation type="plasmid" evidence="10">
    <name>pInv_75_02_1</name>
</geneLocation>
<evidence type="ECO:0000256" key="6">
    <source>
        <dbReference type="ARBA" id="ARBA00023043"/>
    </source>
</evidence>
<reference evidence="10 16" key="2">
    <citation type="submission" date="2017-02" db="EMBL/GenBank/DDBJ databases">
        <authorList>
            <person name="Svab D."/>
            <person name="Balint B."/>
            <person name="Maroti G."/>
            <person name="Vasarhelyi B."/>
            <person name="Horvath B."/>
            <person name="Toth I."/>
        </authorList>
    </citation>
    <scope>NUCLEOTIDE SEQUENCE [LARGE SCALE GENOMIC DNA]</scope>
    <source>
        <strain evidence="10">75/02</strain>
        <plasmid evidence="16">pinv_75_02_1</plasmid>
        <plasmid evidence="10">pInv_75_02_1</plasmid>
    </source>
</reference>
<keyword evidence="10" id="KW-0614">Plasmid</keyword>
<dbReference type="EMBL" id="UDYI01000183">
    <property type="protein sequence ID" value="SRR27216.1"/>
    <property type="molecule type" value="Genomic_DNA"/>
</dbReference>
<keyword evidence="7" id="KW-0456">Lyase</keyword>
<protein>
    <submittedName>
        <fullName evidence="13">OspC3</fullName>
    </submittedName>
</protein>
<dbReference type="GO" id="GO:0090729">
    <property type="term" value="F:toxin activity"/>
    <property type="evidence" value="ECO:0007669"/>
    <property type="project" value="UniProtKB-KW"/>
</dbReference>
<evidence type="ECO:0000256" key="2">
    <source>
        <dbReference type="ARBA" id="ARBA00022525"/>
    </source>
</evidence>
<proteinExistence type="inferred from homology"/>
<geneLocation type="plasmid" evidence="16">
    <name>pinv_75_02_1</name>
</geneLocation>
<reference evidence="11 14" key="1">
    <citation type="submission" date="2015-07" db="EMBL/GenBank/DDBJ databases">
        <authorList>
            <consortium name="Pathogen Informatics"/>
        </authorList>
    </citation>
    <scope>NUCLEOTIDE SEQUENCE [LARGE SCALE GENOMIC DNA]</scope>
    <source>
        <strain evidence="11 14">20352044</strain>
        <strain evidence="12 15">3626STDY6095480</strain>
    </source>
</reference>
<keyword evidence="5" id="KW-0843">Virulence</keyword>
<dbReference type="InterPro" id="IPR010366">
    <property type="entry name" value="OspC1-4"/>
</dbReference>
<dbReference type="AlphaFoldDB" id="A0A0H8XZV9"/>
<dbReference type="GO" id="GO:0005576">
    <property type="term" value="C:extracellular region"/>
    <property type="evidence" value="ECO:0007669"/>
    <property type="project" value="UniProtKB-SubCell"/>
</dbReference>
<evidence type="ECO:0000313" key="16">
    <source>
        <dbReference type="Proteomes" id="UP000194501"/>
    </source>
</evidence>
<keyword evidence="3" id="KW-0800">Toxin</keyword>
<evidence type="ECO:0000313" key="17">
    <source>
        <dbReference type="Proteomes" id="UP000251393"/>
    </source>
</evidence>
<evidence type="ECO:0000256" key="9">
    <source>
        <dbReference type="ARBA" id="ARBA00047641"/>
    </source>
</evidence>
<dbReference type="GO" id="GO:0140740">
    <property type="term" value="F:ADP-riboxanase activity"/>
    <property type="evidence" value="ECO:0007669"/>
    <property type="project" value="UniProtKB-ARBA"/>
</dbReference>
<comment type="subcellular location">
    <subcellularLocation>
        <location evidence="1">Secreted</location>
    </subcellularLocation>
</comment>
<dbReference type="Proteomes" id="UP000187717">
    <property type="component" value="Unassembled WGS sequence"/>
</dbReference>
<dbReference type="OMA" id="TAMWHAI"/>
<gene>
    <name evidence="10" type="ORF">BZ172_31030</name>
    <name evidence="11" type="ORF">ERS428554_04886</name>
    <name evidence="12" type="ORF">SAMEA3356023_03129</name>
    <name evidence="13" type="ORF">SAMEA3710766_04203</name>
</gene>
<evidence type="ECO:0000313" key="10">
    <source>
        <dbReference type="EMBL" id="ARS09337.1"/>
    </source>
</evidence>
<keyword evidence="6" id="KW-0040">ANK repeat</keyword>
<dbReference type="EMBL" id="CP019696">
    <property type="protein sequence ID" value="ARS09337.1"/>
    <property type="molecule type" value="Genomic_DNA"/>
</dbReference>
<evidence type="ECO:0000313" key="11">
    <source>
        <dbReference type="EMBL" id="CSL11131.1"/>
    </source>
</evidence>
<evidence type="ECO:0000256" key="5">
    <source>
        <dbReference type="ARBA" id="ARBA00023026"/>
    </source>
</evidence>
<evidence type="ECO:0000313" key="14">
    <source>
        <dbReference type="Proteomes" id="UP000045991"/>
    </source>
</evidence>
<dbReference type="EMBL" id="CWXZ01000305">
    <property type="protein sequence ID" value="CSL11131.1"/>
    <property type="molecule type" value="Genomic_DNA"/>
</dbReference>
<sequence length="484" mass="55594">MKIPEAVNHINVQNNIDLVDGKINPNKDTKALQKNISCVTNSSSSGISEKHLDHCADTVKSFLRKSIAAQSYSKMFSQGTSFKSLNLSIEAPSGARSSFRSLEHLDKVSRHYLSEIIQKTHPLSSDERHLLSIIINSDFNFRHQSNANLSNNTLNIKSFDKIKSENIQTYKNTFSEDIEEIANHDFVFFGVEISNHQETLPLNKTHHTVDFGANAYIIDHDSPYGYMTLTDHFDNAIPPVFYHEHQSFFLDNFKEVVDEVSRYVHGNQGKTDVPIFNTKDMRLGIGLHLIDFIRKSKDQRFREFCYNKNIDPVSLDRIINFVFQLEYHIPRMLSTDNFKKIRLRDISLEDAIKASNYEEINNKVTDKKMAHQALAYSLGNAKSDMALYLLSKFNFTKQDVAEMEKMNNNMYCELYDVEYLLSEDSANYKVLEYFINNGLVDVNKRFQKANSGDTMLDNAMKSKDSKMIDFLLKNGAVSGKRFGR</sequence>
<dbReference type="Proteomes" id="UP000251393">
    <property type="component" value="Unassembled WGS sequence"/>
</dbReference>
<comment type="similarity">
    <text evidence="8">Belongs to the OspC family.</text>
</comment>